<dbReference type="RefSeq" id="WP_377936947.1">
    <property type="nucleotide sequence ID" value="NZ_JBHUMF010000031.1"/>
</dbReference>
<gene>
    <name evidence="1" type="ORF">ACFSUL_16015</name>
</gene>
<proteinExistence type="predicted"/>
<sequence>MLPIESDAQLVNDREDLIAVLRMRFGDIPGEMIEQIYEISDMNTLQRLILAAANASSWNVFLDEMQAGEDSFRLVGEDFNPMKELLNGKEGTNGEKEK</sequence>
<comment type="caution">
    <text evidence="1">The sequence shown here is derived from an EMBL/GenBank/DDBJ whole genome shotgun (WGS) entry which is preliminary data.</text>
</comment>
<evidence type="ECO:0000313" key="2">
    <source>
        <dbReference type="Proteomes" id="UP001597506"/>
    </source>
</evidence>
<dbReference type="EMBL" id="JBHUMF010000031">
    <property type="protein sequence ID" value="MFD2682246.1"/>
    <property type="molecule type" value="Genomic_DNA"/>
</dbReference>
<name>A0ABW5RW55_9BACI</name>
<protein>
    <recommendedName>
        <fullName evidence="3">Phage protein</fullName>
    </recommendedName>
</protein>
<keyword evidence="2" id="KW-1185">Reference proteome</keyword>
<evidence type="ECO:0008006" key="3">
    <source>
        <dbReference type="Google" id="ProtNLM"/>
    </source>
</evidence>
<evidence type="ECO:0000313" key="1">
    <source>
        <dbReference type="EMBL" id="MFD2682246.1"/>
    </source>
</evidence>
<dbReference type="Proteomes" id="UP001597506">
    <property type="component" value="Unassembled WGS sequence"/>
</dbReference>
<reference evidence="2" key="1">
    <citation type="journal article" date="2019" name="Int. J. Syst. Evol. Microbiol.">
        <title>The Global Catalogue of Microorganisms (GCM) 10K type strain sequencing project: providing services to taxonomists for standard genome sequencing and annotation.</title>
        <authorList>
            <consortium name="The Broad Institute Genomics Platform"/>
            <consortium name="The Broad Institute Genome Sequencing Center for Infectious Disease"/>
            <person name="Wu L."/>
            <person name="Ma J."/>
        </authorList>
    </citation>
    <scope>NUCLEOTIDE SEQUENCE [LARGE SCALE GENOMIC DNA]</scope>
    <source>
        <strain evidence="2">KCTC 3913</strain>
    </source>
</reference>
<organism evidence="1 2">
    <name type="scientific">Bacillus seohaeanensis</name>
    <dbReference type="NCBI Taxonomy" id="284580"/>
    <lineage>
        <taxon>Bacteria</taxon>
        <taxon>Bacillati</taxon>
        <taxon>Bacillota</taxon>
        <taxon>Bacilli</taxon>
        <taxon>Bacillales</taxon>
        <taxon>Bacillaceae</taxon>
        <taxon>Bacillus</taxon>
    </lineage>
</organism>
<accession>A0ABW5RW55</accession>